<dbReference type="Proteomes" id="UP001358586">
    <property type="component" value="Chromosome 13"/>
</dbReference>
<proteinExistence type="predicted"/>
<sequence>MGKHSSISGIDFNFDRHYQSGYKRNSNLDTYPRHSVDVFDLNFSDFFEYMGYRRIDDLLLTIGSDKGTSKPLVENDNEYATEENGAAEEEKAAEVFDRLELD</sequence>
<organism evidence="2 3">
    <name type="scientific">Gossypium arboreum</name>
    <name type="common">Tree cotton</name>
    <name type="synonym">Gossypium nanking</name>
    <dbReference type="NCBI Taxonomy" id="29729"/>
    <lineage>
        <taxon>Eukaryota</taxon>
        <taxon>Viridiplantae</taxon>
        <taxon>Streptophyta</taxon>
        <taxon>Embryophyta</taxon>
        <taxon>Tracheophyta</taxon>
        <taxon>Spermatophyta</taxon>
        <taxon>Magnoliopsida</taxon>
        <taxon>eudicotyledons</taxon>
        <taxon>Gunneridae</taxon>
        <taxon>Pentapetalae</taxon>
        <taxon>rosids</taxon>
        <taxon>malvids</taxon>
        <taxon>Malvales</taxon>
        <taxon>Malvaceae</taxon>
        <taxon>Malvoideae</taxon>
        <taxon>Gossypium</taxon>
    </lineage>
</organism>
<evidence type="ECO:0000313" key="2">
    <source>
        <dbReference type="EMBL" id="KAK5771948.1"/>
    </source>
</evidence>
<dbReference type="EMBL" id="JARKNE010000013">
    <property type="protein sequence ID" value="KAK5771948.1"/>
    <property type="molecule type" value="Genomic_DNA"/>
</dbReference>
<gene>
    <name evidence="2" type="ORF">PVK06_048204</name>
</gene>
<keyword evidence="3" id="KW-1185">Reference proteome</keyword>
<feature type="region of interest" description="Disordered" evidence="1">
    <location>
        <begin position="66"/>
        <end position="92"/>
    </location>
</feature>
<reference evidence="2 3" key="1">
    <citation type="submission" date="2023-03" db="EMBL/GenBank/DDBJ databases">
        <title>WGS of Gossypium arboreum.</title>
        <authorList>
            <person name="Yu D."/>
        </authorList>
    </citation>
    <scope>NUCLEOTIDE SEQUENCE [LARGE SCALE GENOMIC DNA]</scope>
    <source>
        <tissue evidence="2">Leaf</tissue>
    </source>
</reference>
<comment type="caution">
    <text evidence="2">The sequence shown here is derived from an EMBL/GenBank/DDBJ whole genome shotgun (WGS) entry which is preliminary data.</text>
</comment>
<protein>
    <submittedName>
        <fullName evidence="2">Uncharacterized protein</fullName>
    </submittedName>
</protein>
<name>A0ABR0MFS1_GOSAR</name>
<accession>A0ABR0MFS1</accession>
<evidence type="ECO:0000256" key="1">
    <source>
        <dbReference type="SAM" id="MobiDB-lite"/>
    </source>
</evidence>
<evidence type="ECO:0000313" key="3">
    <source>
        <dbReference type="Proteomes" id="UP001358586"/>
    </source>
</evidence>
<feature type="compositionally biased region" description="Acidic residues" evidence="1">
    <location>
        <begin position="75"/>
        <end position="87"/>
    </location>
</feature>